<dbReference type="Pfam" id="PF01844">
    <property type="entry name" value="HNH"/>
    <property type="match status" value="1"/>
</dbReference>
<protein>
    <recommendedName>
        <fullName evidence="1">HNH domain-containing protein</fullName>
    </recommendedName>
</protein>
<dbReference type="GO" id="GO:0003676">
    <property type="term" value="F:nucleic acid binding"/>
    <property type="evidence" value="ECO:0007669"/>
    <property type="project" value="InterPro"/>
</dbReference>
<dbReference type="PATRIC" id="fig|1674920.3.peg.2672"/>
<evidence type="ECO:0000313" key="2">
    <source>
        <dbReference type="EMBL" id="KMT53587.1"/>
    </source>
</evidence>
<proteinExistence type="predicted"/>
<dbReference type="GO" id="GO:0004519">
    <property type="term" value="F:endonuclease activity"/>
    <property type="evidence" value="ECO:0007669"/>
    <property type="project" value="InterPro"/>
</dbReference>
<dbReference type="Proteomes" id="UP000037551">
    <property type="component" value="Unassembled WGS sequence"/>
</dbReference>
<dbReference type="Gene3D" id="1.10.30.50">
    <property type="match status" value="1"/>
</dbReference>
<dbReference type="InterPro" id="IPR002711">
    <property type="entry name" value="HNH"/>
</dbReference>
<dbReference type="RefSeq" id="WP_048729131.1">
    <property type="nucleotide sequence ID" value="NZ_LFMW01000014.1"/>
</dbReference>
<gene>
    <name evidence="2" type="ORF">ACR52_21325</name>
</gene>
<evidence type="ECO:0000259" key="1">
    <source>
        <dbReference type="Pfam" id="PF01844"/>
    </source>
</evidence>
<feature type="domain" description="HNH" evidence="1">
    <location>
        <begin position="46"/>
        <end position="81"/>
    </location>
</feature>
<sequence>MFKVSRPTTPPSCTKSSGYNTAEIVKTLSQIFQGKCYLCEQINLSDPEIEHLVPHEGDDEKKFDWNNLYYSCSRCNSIKGSKHKNILDCCDSNTEIFKSLQFSMPGHPDHNIRVNVVESYKNEATHNTAALLERCYNEAATGLRGITRSNLIDKIFDHFCDLLILRQIIVNIKSTSSEIQFAKDRLAVMLESSFPFSAIWKWHLLQDEKLLDKTRDLIQPHL</sequence>
<name>A0A0J8FTL3_9PSED</name>
<dbReference type="OrthoDB" id="5918473at2"/>
<accession>A0A0J8FTL3</accession>
<dbReference type="EMBL" id="LFMW01000014">
    <property type="protein sequence ID" value="KMT53587.1"/>
    <property type="molecule type" value="Genomic_DNA"/>
</dbReference>
<dbReference type="AlphaFoldDB" id="A0A0J8FTL3"/>
<dbReference type="GO" id="GO:0008270">
    <property type="term" value="F:zinc ion binding"/>
    <property type="evidence" value="ECO:0007669"/>
    <property type="project" value="InterPro"/>
</dbReference>
<comment type="caution">
    <text evidence="2">The sequence shown here is derived from an EMBL/GenBank/DDBJ whole genome shotgun (WGS) entry which is preliminary data.</text>
</comment>
<reference evidence="2 3" key="1">
    <citation type="submission" date="2015-06" db="EMBL/GenBank/DDBJ databases">
        <title>Draft genome sequence of an Antarctic Pseudomonas sp. strain KG01 with full potential for biotechnological applications.</title>
        <authorList>
            <person name="Pavlov M.S."/>
            <person name="Lira F."/>
            <person name="Martinez J.L."/>
            <person name="Marshall S.H."/>
        </authorList>
    </citation>
    <scope>NUCLEOTIDE SEQUENCE [LARGE SCALE GENOMIC DNA]</scope>
    <source>
        <strain evidence="2 3">KG01</strain>
    </source>
</reference>
<organism evidence="2 3">
    <name type="scientific">Pseudomonas fildesensis</name>
    <dbReference type="NCBI Taxonomy" id="1674920"/>
    <lineage>
        <taxon>Bacteria</taxon>
        <taxon>Pseudomonadati</taxon>
        <taxon>Pseudomonadota</taxon>
        <taxon>Gammaproteobacteria</taxon>
        <taxon>Pseudomonadales</taxon>
        <taxon>Pseudomonadaceae</taxon>
        <taxon>Pseudomonas</taxon>
    </lineage>
</organism>
<keyword evidence="3" id="KW-1185">Reference proteome</keyword>
<evidence type="ECO:0000313" key="3">
    <source>
        <dbReference type="Proteomes" id="UP000037551"/>
    </source>
</evidence>